<keyword evidence="4 7" id="KW-0732">Signal</keyword>
<dbReference type="RefSeq" id="WP_385953559.1">
    <property type="nucleotide sequence ID" value="NZ_JBHSUB010000018.1"/>
</dbReference>
<accession>A0ABW1W2V5</accession>
<dbReference type="SMART" id="SM00062">
    <property type="entry name" value="PBPb"/>
    <property type="match status" value="1"/>
</dbReference>
<feature type="domain" description="Solute-binding protein family 3/N-terminal" evidence="8">
    <location>
        <begin position="25"/>
        <end position="253"/>
    </location>
</feature>
<evidence type="ECO:0000256" key="4">
    <source>
        <dbReference type="ARBA" id="ARBA00022729"/>
    </source>
</evidence>
<evidence type="ECO:0000256" key="1">
    <source>
        <dbReference type="ARBA" id="ARBA00004418"/>
    </source>
</evidence>
<evidence type="ECO:0000313" key="10">
    <source>
        <dbReference type="Proteomes" id="UP001596230"/>
    </source>
</evidence>
<feature type="chain" id="PRO_5045338889" evidence="7">
    <location>
        <begin position="23"/>
        <end position="258"/>
    </location>
</feature>
<sequence length="258" mass="27856">MRKIISGLCLAALYCAGSTAHAEEVLRFGVDPTFPPFEFKSADGALQGFDIDVGNAICQQAKVKCEWTELGFDGLIPALKARKFDAILSSMSRTEKREKEIAFSDMIYHTPNALVVAKGSNITDNLASLKGKTIGVAQGTTQEAWAKAKWAPAGVQVVSYPNQGQIYPDLLAGRLDGTLTDAVTADTGFLNTPQGKGFIVSAQPDDKTFFGTGSGVGLRKGDTQRMTLINNAIAAIHSNGEYQRIEKKYFTFSVYPKM</sequence>
<dbReference type="Pfam" id="PF00497">
    <property type="entry name" value="SBP_bac_3"/>
    <property type="match status" value="1"/>
</dbReference>
<keyword evidence="3" id="KW-0813">Transport</keyword>
<dbReference type="Proteomes" id="UP001596230">
    <property type="component" value="Unassembled WGS sequence"/>
</dbReference>
<evidence type="ECO:0000313" key="9">
    <source>
        <dbReference type="EMBL" id="MFC6379374.1"/>
    </source>
</evidence>
<dbReference type="SUPFAM" id="SSF53850">
    <property type="entry name" value="Periplasmic binding protein-like II"/>
    <property type="match status" value="1"/>
</dbReference>
<dbReference type="NCBIfam" id="TIGR01096">
    <property type="entry name" value="3A0103s03R"/>
    <property type="match status" value="1"/>
</dbReference>
<gene>
    <name evidence="9" type="ORF">ACFP9W_15070</name>
</gene>
<dbReference type="PROSITE" id="PS01039">
    <property type="entry name" value="SBP_BACTERIAL_3"/>
    <property type="match status" value="1"/>
</dbReference>
<proteinExistence type="inferred from homology"/>
<evidence type="ECO:0000256" key="5">
    <source>
        <dbReference type="ARBA" id="ARBA00022764"/>
    </source>
</evidence>
<comment type="similarity">
    <text evidence="2 6">Belongs to the bacterial solute-binding protein 3 family.</text>
</comment>
<name>A0ABW1W2V5_9GAMM</name>
<dbReference type="InterPro" id="IPR018313">
    <property type="entry name" value="SBP_3_CS"/>
</dbReference>
<dbReference type="InterPro" id="IPR005768">
    <property type="entry name" value="Lys_Arg_Orn-bd"/>
</dbReference>
<dbReference type="PANTHER" id="PTHR35936">
    <property type="entry name" value="MEMBRANE-BOUND LYTIC MUREIN TRANSGLYCOSYLASE F"/>
    <property type="match status" value="1"/>
</dbReference>
<evidence type="ECO:0000259" key="8">
    <source>
        <dbReference type="SMART" id="SM00062"/>
    </source>
</evidence>
<dbReference type="InterPro" id="IPR001638">
    <property type="entry name" value="Solute-binding_3/MltF_N"/>
</dbReference>
<comment type="subcellular location">
    <subcellularLocation>
        <location evidence="1">Periplasm</location>
    </subcellularLocation>
</comment>
<reference evidence="10" key="1">
    <citation type="journal article" date="2019" name="Int. J. Syst. Evol. Microbiol.">
        <title>The Global Catalogue of Microorganisms (GCM) 10K type strain sequencing project: providing services to taxonomists for standard genome sequencing and annotation.</title>
        <authorList>
            <consortium name="The Broad Institute Genomics Platform"/>
            <consortium name="The Broad Institute Genome Sequencing Center for Infectious Disease"/>
            <person name="Wu L."/>
            <person name="Ma J."/>
        </authorList>
    </citation>
    <scope>NUCLEOTIDE SEQUENCE [LARGE SCALE GENOMIC DNA]</scope>
    <source>
        <strain evidence="10">CGMCC 1.18518</strain>
    </source>
</reference>
<comment type="caution">
    <text evidence="9">The sequence shown here is derived from an EMBL/GenBank/DDBJ whole genome shotgun (WGS) entry which is preliminary data.</text>
</comment>
<evidence type="ECO:0000256" key="2">
    <source>
        <dbReference type="ARBA" id="ARBA00010333"/>
    </source>
</evidence>
<dbReference type="Gene3D" id="3.40.190.10">
    <property type="entry name" value="Periplasmic binding protein-like II"/>
    <property type="match status" value="2"/>
</dbReference>
<evidence type="ECO:0000256" key="6">
    <source>
        <dbReference type="RuleBase" id="RU003744"/>
    </source>
</evidence>
<protein>
    <submittedName>
        <fullName evidence="9">Lysine/arginine/ornithine ABC transporter substrate-binding protein</fullName>
    </submittedName>
</protein>
<dbReference type="EMBL" id="JBHSUB010000018">
    <property type="protein sequence ID" value="MFC6379374.1"/>
    <property type="molecule type" value="Genomic_DNA"/>
</dbReference>
<feature type="signal peptide" evidence="7">
    <location>
        <begin position="1"/>
        <end position="22"/>
    </location>
</feature>
<keyword evidence="5" id="KW-0574">Periplasm</keyword>
<organism evidence="9 10">
    <name type="scientific">Tatumella terrea</name>
    <dbReference type="NCBI Taxonomy" id="419007"/>
    <lineage>
        <taxon>Bacteria</taxon>
        <taxon>Pseudomonadati</taxon>
        <taxon>Pseudomonadota</taxon>
        <taxon>Gammaproteobacteria</taxon>
        <taxon>Enterobacterales</taxon>
        <taxon>Erwiniaceae</taxon>
        <taxon>Tatumella</taxon>
    </lineage>
</organism>
<evidence type="ECO:0000256" key="3">
    <source>
        <dbReference type="ARBA" id="ARBA00022448"/>
    </source>
</evidence>
<keyword evidence="10" id="KW-1185">Reference proteome</keyword>
<dbReference type="PANTHER" id="PTHR35936:SF13">
    <property type="entry name" value="HISTIDINE-BINDING PERIPLASMIC PROTEIN"/>
    <property type="match status" value="1"/>
</dbReference>
<evidence type="ECO:0000256" key="7">
    <source>
        <dbReference type="SAM" id="SignalP"/>
    </source>
</evidence>